<evidence type="ECO:0000313" key="2">
    <source>
        <dbReference type="Proteomes" id="UP000070133"/>
    </source>
</evidence>
<keyword evidence="2" id="KW-1185">Reference proteome</keyword>
<reference evidence="1 2" key="1">
    <citation type="submission" date="2015-07" db="EMBL/GenBank/DDBJ databases">
        <title>Comparative genomics of the Sigatoka disease complex on banana suggests a link between parallel evolutionary changes in Pseudocercospora fijiensis and Pseudocercospora eumusae and increased virulence on the banana host.</title>
        <authorList>
            <person name="Chang T.-C."/>
            <person name="Salvucci A."/>
            <person name="Crous P.W."/>
            <person name="Stergiopoulos I."/>
        </authorList>
    </citation>
    <scope>NUCLEOTIDE SEQUENCE [LARGE SCALE GENOMIC DNA]</scope>
    <source>
        <strain evidence="1 2">CBS 114824</strain>
    </source>
</reference>
<protein>
    <submittedName>
        <fullName evidence="1">Uncharacterized protein</fullName>
    </submittedName>
</protein>
<comment type="caution">
    <text evidence="1">The sequence shown here is derived from an EMBL/GenBank/DDBJ whole genome shotgun (WGS) entry which is preliminary data.</text>
</comment>
<dbReference type="Proteomes" id="UP000070133">
    <property type="component" value="Unassembled WGS sequence"/>
</dbReference>
<gene>
    <name evidence="1" type="ORF">AC578_8111</name>
</gene>
<evidence type="ECO:0000313" key="1">
    <source>
        <dbReference type="EMBL" id="KXS95968.1"/>
    </source>
</evidence>
<organism evidence="1 2">
    <name type="scientific">Pseudocercospora eumusae</name>
    <dbReference type="NCBI Taxonomy" id="321146"/>
    <lineage>
        <taxon>Eukaryota</taxon>
        <taxon>Fungi</taxon>
        <taxon>Dikarya</taxon>
        <taxon>Ascomycota</taxon>
        <taxon>Pezizomycotina</taxon>
        <taxon>Dothideomycetes</taxon>
        <taxon>Dothideomycetidae</taxon>
        <taxon>Mycosphaerellales</taxon>
        <taxon>Mycosphaerellaceae</taxon>
        <taxon>Pseudocercospora</taxon>
    </lineage>
</organism>
<dbReference type="EMBL" id="LFZN01000191">
    <property type="protein sequence ID" value="KXS95968.1"/>
    <property type="molecule type" value="Genomic_DNA"/>
</dbReference>
<name>A0A139H0P9_9PEZI</name>
<sequence>MAIWKSCRLVPAEPSRALIQPNLNLGISEMLGSFTSQQQGRASEPDFQAFPLPSTSHDTILPFSHHHLLFRDSHRRGRIFLLGTLRRRSAFQPQITTICLPLSPAILQQCTPSTLSCIAIIRAVDRSLFTQNLSPSAAFVESARHDGYVRLPHINPLTFFQEAKSPCPSTCTTTGSFYATLTQAGKEQPNFNTNARSRID</sequence>
<proteinExistence type="predicted"/>
<accession>A0A139H0P9</accession>
<dbReference type="AlphaFoldDB" id="A0A139H0P9"/>